<reference evidence="3" key="2">
    <citation type="submission" date="2025-09" db="UniProtKB">
        <authorList>
            <consortium name="Ensembl"/>
        </authorList>
    </citation>
    <scope>IDENTIFICATION</scope>
</reference>
<dbReference type="Proteomes" id="UP000694388">
    <property type="component" value="Unplaced"/>
</dbReference>
<dbReference type="Pfam" id="PF14473">
    <property type="entry name" value="RD3"/>
    <property type="match status" value="1"/>
</dbReference>
<keyword evidence="2" id="KW-0472">Membrane</keyword>
<evidence type="ECO:0000313" key="3">
    <source>
        <dbReference type="Ensembl" id="ENSEBUP00000024190.1"/>
    </source>
</evidence>
<keyword evidence="2" id="KW-0812">Transmembrane</keyword>
<sequence length="306" mass="34391">MGKFVEVHITTRTRKLDHREGKSPGGLHKMSPIYYIDKYGGTFGLLCMLSPLLTPTIYFHVCYAPSPTLYNIPPFHFLYLFPTSFYSFTPALAYSMWLRSMAGATRSHQRPLEPCTTMLMAELVAQIREASRQAWRRSRVLCLQAPPGCADYTWLISLPQAPPSFDISSGVCLELEDLCGQLRPRDCGPAILRFRQLIESHEPEPSEVPMLFRSTLREFAECPPRTTRARDGGSGAAPRRTHSLLWNLVPGGRSIGWFSTARIRPTPAVSTISADVEWSLPSPAVRTESEPNVQFMHEDDVHHSDG</sequence>
<protein>
    <submittedName>
        <fullName evidence="3">Uncharacterized protein</fullName>
    </submittedName>
</protein>
<evidence type="ECO:0000313" key="4">
    <source>
        <dbReference type="Proteomes" id="UP000694388"/>
    </source>
</evidence>
<feature type="compositionally biased region" description="Basic and acidic residues" evidence="1">
    <location>
        <begin position="296"/>
        <end position="306"/>
    </location>
</feature>
<accession>A0A8C4R3G6</accession>
<keyword evidence="4" id="KW-1185">Reference proteome</keyword>
<evidence type="ECO:0000256" key="1">
    <source>
        <dbReference type="SAM" id="MobiDB-lite"/>
    </source>
</evidence>
<keyword evidence="2" id="KW-1133">Transmembrane helix</keyword>
<feature type="transmembrane region" description="Helical" evidence="2">
    <location>
        <begin position="39"/>
        <end position="59"/>
    </location>
</feature>
<dbReference type="AlphaFoldDB" id="A0A8C4R3G6"/>
<organism evidence="3 4">
    <name type="scientific">Eptatretus burgeri</name>
    <name type="common">Inshore hagfish</name>
    <dbReference type="NCBI Taxonomy" id="7764"/>
    <lineage>
        <taxon>Eukaryota</taxon>
        <taxon>Metazoa</taxon>
        <taxon>Chordata</taxon>
        <taxon>Craniata</taxon>
        <taxon>Vertebrata</taxon>
        <taxon>Cyclostomata</taxon>
        <taxon>Myxini</taxon>
        <taxon>Myxiniformes</taxon>
        <taxon>Myxinidae</taxon>
        <taxon>Eptatretinae</taxon>
        <taxon>Eptatretus</taxon>
    </lineage>
</organism>
<dbReference type="GeneTree" id="ENSGT00390000002089"/>
<proteinExistence type="predicted"/>
<feature type="region of interest" description="Disordered" evidence="1">
    <location>
        <begin position="283"/>
        <end position="306"/>
    </location>
</feature>
<reference evidence="3" key="1">
    <citation type="submission" date="2025-08" db="UniProtKB">
        <authorList>
            <consortium name="Ensembl"/>
        </authorList>
    </citation>
    <scope>IDENTIFICATION</scope>
</reference>
<dbReference type="InterPro" id="IPR028092">
    <property type="entry name" value="RD3"/>
</dbReference>
<dbReference type="PANTHER" id="PTHR28489:SF2">
    <property type="entry name" value="RENTINAL DEGENERATION 3-LIKE"/>
    <property type="match status" value="1"/>
</dbReference>
<dbReference type="PANTHER" id="PTHR28489">
    <property type="entry name" value="RENTINAL DEGENERATION 3-LIKE"/>
    <property type="match status" value="1"/>
</dbReference>
<evidence type="ECO:0000256" key="2">
    <source>
        <dbReference type="SAM" id="Phobius"/>
    </source>
</evidence>
<dbReference type="Ensembl" id="ENSEBUT00000024766.1">
    <property type="protein sequence ID" value="ENSEBUP00000024190.1"/>
    <property type="gene ID" value="ENSEBUG00000014895.1"/>
</dbReference>
<feature type="transmembrane region" description="Helical" evidence="2">
    <location>
        <begin position="79"/>
        <end position="98"/>
    </location>
</feature>
<name>A0A8C4R3G6_EPTBU</name>